<dbReference type="InterPro" id="IPR053135">
    <property type="entry name" value="AKR2_Oxidoreductase"/>
</dbReference>
<accession>A0A6J4QMK5</accession>
<evidence type="ECO:0000259" key="1">
    <source>
        <dbReference type="Pfam" id="PF00248"/>
    </source>
</evidence>
<dbReference type="InterPro" id="IPR023210">
    <property type="entry name" value="NADP_OxRdtase_dom"/>
</dbReference>
<organism evidence="2">
    <name type="scientific">uncultured Rubrobacteraceae bacterium</name>
    <dbReference type="NCBI Taxonomy" id="349277"/>
    <lineage>
        <taxon>Bacteria</taxon>
        <taxon>Bacillati</taxon>
        <taxon>Actinomycetota</taxon>
        <taxon>Rubrobacteria</taxon>
        <taxon>Rubrobacterales</taxon>
        <taxon>Rubrobacteraceae</taxon>
        <taxon>environmental samples</taxon>
    </lineage>
</organism>
<evidence type="ECO:0000313" key="2">
    <source>
        <dbReference type="EMBL" id="CAA9447977.1"/>
    </source>
</evidence>
<name>A0A6J4QMK5_9ACTN</name>
<protein>
    <submittedName>
        <fullName evidence="2">Uncharacterized oxidoreductase DR_0249</fullName>
    </submittedName>
</protein>
<dbReference type="SUPFAM" id="SSF51430">
    <property type="entry name" value="NAD(P)-linked oxidoreductase"/>
    <property type="match status" value="1"/>
</dbReference>
<reference evidence="2" key="1">
    <citation type="submission" date="2020-02" db="EMBL/GenBank/DDBJ databases">
        <authorList>
            <person name="Meier V. D."/>
        </authorList>
    </citation>
    <scope>NUCLEOTIDE SEQUENCE</scope>
    <source>
        <strain evidence="2">AVDCRST_MAG28</strain>
    </source>
</reference>
<dbReference type="InterPro" id="IPR036812">
    <property type="entry name" value="NAD(P)_OxRdtase_dom_sf"/>
</dbReference>
<dbReference type="AlphaFoldDB" id="A0A6J4QMK5"/>
<dbReference type="PANTHER" id="PTHR43312:SF1">
    <property type="entry name" value="NADP-DEPENDENT OXIDOREDUCTASE DOMAIN-CONTAINING PROTEIN"/>
    <property type="match status" value="1"/>
</dbReference>
<dbReference type="Gene3D" id="3.20.20.100">
    <property type="entry name" value="NADP-dependent oxidoreductase domain"/>
    <property type="match status" value="1"/>
</dbReference>
<gene>
    <name evidence="2" type="ORF">AVDCRST_MAG28-1064</name>
</gene>
<proteinExistence type="predicted"/>
<dbReference type="Pfam" id="PF00248">
    <property type="entry name" value="Aldo_ket_red"/>
    <property type="match status" value="1"/>
</dbReference>
<feature type="domain" description="NADP-dependent oxidoreductase" evidence="1">
    <location>
        <begin position="46"/>
        <end position="292"/>
    </location>
</feature>
<dbReference type="EMBL" id="CADCVE010000024">
    <property type="protein sequence ID" value="CAA9447977.1"/>
    <property type="molecule type" value="Genomic_DNA"/>
</dbReference>
<sequence length="317" mass="34373">MLGRTGLLVSPIGLGLAALGRPAYITSGRAHDLGQDRSVDDLRHRTHEVLDAAYAAGVHYFDVARSYGRAEEFLASWLAERGIRPGAVSVGSKWGYEYTGGWQMDAEKHEMKDLSAETLRRQLEETRALLGEHLGLYQVHSATLESGVLEDDVVLQELGRLKQTGVAVGLSVTGPRQAETINRALEVGVFGCVQATWNLLERSAEDALARAHEAGLGVIVKEALANGRLTIRNSGGYERLLTMASERGLAPDALALSAVLAQPWADVVLSGAATVGALRSNLSALEVAYNEELDQRLLPLGEEREHYWSERANLPWA</sequence>
<dbReference type="PANTHER" id="PTHR43312">
    <property type="entry name" value="D-THREO-ALDOSE 1-DEHYDROGENASE"/>
    <property type="match status" value="1"/>
</dbReference>
<dbReference type="CDD" id="cd19098">
    <property type="entry name" value="AKR_unchar"/>
    <property type="match status" value="1"/>
</dbReference>